<name>A0A5S9PMW7_9GAMM</name>
<keyword evidence="3" id="KW-1185">Reference proteome</keyword>
<reference evidence="3 4" key="1">
    <citation type="submission" date="2019-11" db="EMBL/GenBank/DDBJ databases">
        <authorList>
            <person name="Holert J."/>
        </authorList>
    </citation>
    <scope>NUCLEOTIDE SEQUENCE [LARGE SCALE GENOMIC DNA]</scope>
    <source>
        <strain evidence="1">BC3_2A</strain>
        <strain evidence="2">SB11_1A</strain>
    </source>
</reference>
<evidence type="ECO:0008006" key="5">
    <source>
        <dbReference type="Google" id="ProtNLM"/>
    </source>
</evidence>
<dbReference type="Proteomes" id="UP000439591">
    <property type="component" value="Unassembled WGS sequence"/>
</dbReference>
<evidence type="ECO:0000313" key="4">
    <source>
        <dbReference type="Proteomes" id="UP000439591"/>
    </source>
</evidence>
<accession>A0A5S9PMW7</accession>
<evidence type="ECO:0000313" key="3">
    <source>
        <dbReference type="Proteomes" id="UP000435877"/>
    </source>
</evidence>
<dbReference type="Gene3D" id="3.40.630.30">
    <property type="match status" value="1"/>
</dbReference>
<proteinExistence type="predicted"/>
<dbReference type="AlphaFoldDB" id="A0A5S9PMW7"/>
<organism evidence="2 3">
    <name type="scientific">Zhongshania aliphaticivorans</name>
    <dbReference type="NCBI Taxonomy" id="1470434"/>
    <lineage>
        <taxon>Bacteria</taxon>
        <taxon>Pseudomonadati</taxon>
        <taxon>Pseudomonadota</taxon>
        <taxon>Gammaproteobacteria</taxon>
        <taxon>Cellvibrionales</taxon>
        <taxon>Spongiibacteraceae</taxon>
        <taxon>Zhongshania</taxon>
    </lineage>
</organism>
<dbReference type="InterPro" id="IPR007434">
    <property type="entry name" value="FemAB-like"/>
</dbReference>
<dbReference type="PANTHER" id="PTHR47017">
    <property type="entry name" value="ACYL-COA"/>
    <property type="match status" value="1"/>
</dbReference>
<dbReference type="InterPro" id="IPR016181">
    <property type="entry name" value="Acyl_CoA_acyltransferase"/>
</dbReference>
<gene>
    <name evidence="2" type="ORF">IHBHHGIJ_02873</name>
    <name evidence="1" type="ORF">KFEGEMFD_02245</name>
</gene>
<dbReference type="EMBL" id="CACSIM010000003">
    <property type="protein sequence ID" value="CAA0105402.1"/>
    <property type="molecule type" value="Genomic_DNA"/>
</dbReference>
<dbReference type="EMBL" id="CACSIK010000002">
    <property type="protein sequence ID" value="CAA0105732.1"/>
    <property type="molecule type" value="Genomic_DNA"/>
</dbReference>
<evidence type="ECO:0000313" key="2">
    <source>
        <dbReference type="EMBL" id="CAA0105732.1"/>
    </source>
</evidence>
<dbReference type="SUPFAM" id="SSF55729">
    <property type="entry name" value="Acyl-CoA N-acyltransferases (Nat)"/>
    <property type="match status" value="1"/>
</dbReference>
<dbReference type="Pfam" id="PF04339">
    <property type="entry name" value="FemAB_like"/>
    <property type="match status" value="1"/>
</dbReference>
<dbReference type="Proteomes" id="UP000435877">
    <property type="component" value="Unassembled WGS sequence"/>
</dbReference>
<dbReference type="PANTHER" id="PTHR47017:SF1">
    <property type="entry name" value="ACYL-COA"/>
    <property type="match status" value="1"/>
</dbReference>
<sequence>MLNLQLEFVNTIADVGAEAWNKAAGCDYPFTRYEFLHALESSGAVAEDKGWQAHHLVIYRDALLIGVMPLYIKSHSYGEYVFDWSWADAYQRHGRLYYPKLLSAIPFTPATGPRLCLVDEGDRGELMAELASKLPAHAKDIGASSLHILFSRAEMATIWAQEGLLQRIGPQYHWYDRNYGDFEGFLAAFSSRKRKSLRKERRVVAEQGLTLQVLSGAEVSAAQWQFFFNCYQLTYAKRSGHGGYLPEAFFTELAATMPENLVMVLASHDDEPVAAALNFRDKHTLYGRYWGCIREYEFLHFEACYYQGIEYCLREGLRHFDPGAQGEHKIQRGFTPILTYSNHWLADADFSQAVQRFLEEEHLHIGNYLREASEMLPFKKTE</sequence>
<evidence type="ECO:0000313" key="1">
    <source>
        <dbReference type="EMBL" id="CAA0105402.1"/>
    </source>
</evidence>
<protein>
    <recommendedName>
        <fullName evidence="5">GNAT family N-acetyltransferase</fullName>
    </recommendedName>
</protein>